<reference evidence="2 4" key="1">
    <citation type="submission" date="2015-07" db="EMBL/GenBank/DDBJ databases">
        <title>Bacillus zhangzhouensis sp. nov. and Bacillus nanhaiticus sp. nov.</title>
        <authorList>
            <person name="Liu Y."/>
            <person name="Lai Q."/>
            <person name="Shao Z."/>
        </authorList>
    </citation>
    <scope>NUCLEOTIDE SEQUENCE [LARGE SCALE GENOMIC DNA]</scope>
    <source>
        <strain evidence="2 4">NH7I_1</strain>
    </source>
</reference>
<dbReference type="AlphaFoldDB" id="A0ABD4QLR6"/>
<name>A0ABD4QLR6_9BACI</name>
<reference evidence="3 5" key="2">
    <citation type="submission" date="2021-04" db="EMBL/GenBank/DDBJ databases">
        <title>Isolation of newly marine bacteria for enzymatic activity.</title>
        <authorList>
            <person name="Hadi W.A.M."/>
            <person name="Nair A.J.J."/>
            <person name="Edwin B.T."/>
        </authorList>
    </citation>
    <scope>NUCLEOTIDE SEQUENCE [LARGE SCALE GENOMIC DNA]</scope>
    <source>
        <strain evidence="3 5">B28A</strain>
    </source>
</reference>
<dbReference type="SUPFAM" id="SSF55729">
    <property type="entry name" value="Acyl-CoA N-acyltransferases (Nat)"/>
    <property type="match status" value="1"/>
</dbReference>
<evidence type="ECO:0000259" key="1">
    <source>
        <dbReference type="PROSITE" id="PS51186"/>
    </source>
</evidence>
<dbReference type="InterPro" id="IPR000182">
    <property type="entry name" value="GNAT_dom"/>
</dbReference>
<gene>
    <name evidence="2" type="ORF">AKG37_12770</name>
    <name evidence="3" type="ORF">KCQ59_15275</name>
</gene>
<dbReference type="EMBL" id="LGYN01000027">
    <property type="protein sequence ID" value="KPN13211.1"/>
    <property type="molecule type" value="Genomic_DNA"/>
</dbReference>
<protein>
    <submittedName>
        <fullName evidence="2">GCN5 family acetyltransferase</fullName>
    </submittedName>
    <submittedName>
        <fullName evidence="3">GNAT family N-acetyltransferase</fullName>
    </submittedName>
</protein>
<organism evidence="3 5">
    <name type="scientific">Bacillus australimaris</name>
    <dbReference type="NCBI Taxonomy" id="1326968"/>
    <lineage>
        <taxon>Bacteria</taxon>
        <taxon>Bacillati</taxon>
        <taxon>Bacillota</taxon>
        <taxon>Bacilli</taxon>
        <taxon>Bacillales</taxon>
        <taxon>Bacillaceae</taxon>
        <taxon>Bacillus</taxon>
    </lineage>
</organism>
<dbReference type="InterPro" id="IPR016181">
    <property type="entry name" value="Acyl_CoA_acyltransferase"/>
</dbReference>
<dbReference type="EMBL" id="JAGQFH010000027">
    <property type="protein sequence ID" value="MBR8691151.1"/>
    <property type="molecule type" value="Genomic_DNA"/>
</dbReference>
<dbReference type="Proteomes" id="UP000050272">
    <property type="component" value="Unassembled WGS sequence"/>
</dbReference>
<evidence type="ECO:0000313" key="3">
    <source>
        <dbReference type="EMBL" id="MBR8691151.1"/>
    </source>
</evidence>
<evidence type="ECO:0000313" key="5">
    <source>
        <dbReference type="Proteomes" id="UP000676804"/>
    </source>
</evidence>
<accession>A0ABD4QLR6</accession>
<proteinExistence type="predicted"/>
<dbReference type="PROSITE" id="PS51186">
    <property type="entry name" value="GNAT"/>
    <property type="match status" value="1"/>
</dbReference>
<dbReference type="PANTHER" id="PTHR43415">
    <property type="entry name" value="SPERMIDINE N(1)-ACETYLTRANSFERASE"/>
    <property type="match status" value="1"/>
</dbReference>
<keyword evidence="4" id="KW-1185">Reference proteome</keyword>
<comment type="caution">
    <text evidence="3">The sequence shown here is derived from an EMBL/GenBank/DDBJ whole genome shotgun (WGS) entry which is preliminary data.</text>
</comment>
<sequence length="190" mass="22837">MKREKEELVNIRPLNETDLEEVWHLKFKAPDQSYRKWNAPYFEEHEIPLSAFKKRYLQDESIPPKLYGIEIDGDIKGTVSYYWENERTRWLECGIIIYDSRFWSGGIGTKALNLWIDVLFSHIDIPRIGLTTWSGNERMMRCAEKCGFVLEGRLRKVRYYQGEYFDSMRYGMLREEWRSLPRHSSEQSSY</sequence>
<dbReference type="Gene3D" id="3.40.630.30">
    <property type="match status" value="1"/>
</dbReference>
<evidence type="ECO:0000313" key="2">
    <source>
        <dbReference type="EMBL" id="KPN13211.1"/>
    </source>
</evidence>
<feature type="domain" description="N-acetyltransferase" evidence="1">
    <location>
        <begin position="9"/>
        <end position="171"/>
    </location>
</feature>
<dbReference type="PANTHER" id="PTHR43415:SF4">
    <property type="entry name" value="N-ACETYLTRANSFERASE DOMAIN-CONTAINING PROTEIN"/>
    <property type="match status" value="1"/>
</dbReference>
<dbReference type="RefSeq" id="WP_060699546.1">
    <property type="nucleotide sequence ID" value="NZ_JAGQFH010000027.1"/>
</dbReference>
<evidence type="ECO:0000313" key="4">
    <source>
        <dbReference type="Proteomes" id="UP000050272"/>
    </source>
</evidence>
<dbReference type="Proteomes" id="UP000676804">
    <property type="component" value="Unassembled WGS sequence"/>
</dbReference>
<dbReference type="Pfam" id="PF13302">
    <property type="entry name" value="Acetyltransf_3"/>
    <property type="match status" value="1"/>
</dbReference>